<dbReference type="Gene3D" id="1.20.1250.20">
    <property type="entry name" value="MFS general substrate transporter like domains"/>
    <property type="match status" value="1"/>
</dbReference>
<comment type="subcellular location">
    <subcellularLocation>
        <location evidence="1">Cell membrane</location>
        <topology evidence="1">Multi-pass membrane protein</topology>
    </subcellularLocation>
</comment>
<evidence type="ECO:0000256" key="4">
    <source>
        <dbReference type="ARBA" id="ARBA00022989"/>
    </source>
</evidence>
<feature type="transmembrane region" description="Helical" evidence="6">
    <location>
        <begin position="174"/>
        <end position="191"/>
    </location>
</feature>
<feature type="transmembrane region" description="Helical" evidence="6">
    <location>
        <begin position="88"/>
        <end position="106"/>
    </location>
</feature>
<keyword evidence="5 6" id="KW-0472">Membrane</keyword>
<reference evidence="8 9" key="1">
    <citation type="submission" date="2020-04" db="EMBL/GenBank/DDBJ databases">
        <title>MicrobeNet Type strains.</title>
        <authorList>
            <person name="Nicholson A.C."/>
        </authorList>
    </citation>
    <scope>NUCLEOTIDE SEQUENCE [LARGE SCALE GENOMIC DNA]</scope>
    <source>
        <strain evidence="8 9">CCUG 61472</strain>
    </source>
</reference>
<dbReference type="PANTHER" id="PTHR23508">
    <property type="entry name" value="CARBOXYLIC ACID TRANSPORTER PROTEIN HOMOLOG"/>
    <property type="match status" value="1"/>
</dbReference>
<keyword evidence="3 6" id="KW-0812">Transmembrane</keyword>
<evidence type="ECO:0000256" key="5">
    <source>
        <dbReference type="ARBA" id="ARBA00023136"/>
    </source>
</evidence>
<dbReference type="AlphaFoldDB" id="A0A7X6N1G2"/>
<dbReference type="Pfam" id="PF07690">
    <property type="entry name" value="MFS_1"/>
    <property type="match status" value="1"/>
</dbReference>
<dbReference type="GO" id="GO:0046943">
    <property type="term" value="F:carboxylic acid transmembrane transporter activity"/>
    <property type="evidence" value="ECO:0007669"/>
    <property type="project" value="TreeGrafter"/>
</dbReference>
<feature type="transmembrane region" description="Helical" evidence="6">
    <location>
        <begin position="112"/>
        <end position="135"/>
    </location>
</feature>
<evidence type="ECO:0000313" key="8">
    <source>
        <dbReference type="EMBL" id="NKZ24086.1"/>
    </source>
</evidence>
<keyword evidence="2" id="KW-0813">Transport</keyword>
<dbReference type="Proteomes" id="UP000549765">
    <property type="component" value="Unassembled WGS sequence"/>
</dbReference>
<dbReference type="GO" id="GO:0005886">
    <property type="term" value="C:plasma membrane"/>
    <property type="evidence" value="ECO:0007669"/>
    <property type="project" value="UniProtKB-SubCell"/>
</dbReference>
<feature type="transmembrane region" description="Helical" evidence="6">
    <location>
        <begin position="60"/>
        <end position="79"/>
    </location>
</feature>
<feature type="transmembrane region" description="Helical" evidence="6">
    <location>
        <begin position="384"/>
        <end position="405"/>
    </location>
</feature>
<name>A0A7X6N1G2_9LACO</name>
<dbReference type="EMBL" id="JAAXPN010000003">
    <property type="protein sequence ID" value="NKZ24086.1"/>
    <property type="molecule type" value="Genomic_DNA"/>
</dbReference>
<evidence type="ECO:0000256" key="1">
    <source>
        <dbReference type="ARBA" id="ARBA00004651"/>
    </source>
</evidence>
<proteinExistence type="predicted"/>
<feature type="domain" description="Major facilitator superfamily (MFS) profile" evidence="7">
    <location>
        <begin position="22"/>
        <end position="410"/>
    </location>
</feature>
<comment type="caution">
    <text evidence="8">The sequence shown here is derived from an EMBL/GenBank/DDBJ whole genome shotgun (WGS) entry which is preliminary data.</text>
</comment>
<feature type="transmembrane region" description="Helical" evidence="6">
    <location>
        <begin position="147"/>
        <end position="168"/>
    </location>
</feature>
<accession>A0A7X6N1G2</accession>
<keyword evidence="9" id="KW-1185">Reference proteome</keyword>
<gene>
    <name evidence="8" type="ORF">HF964_04590</name>
</gene>
<keyword evidence="4 6" id="KW-1133">Transmembrane helix</keyword>
<dbReference type="InterPro" id="IPR011701">
    <property type="entry name" value="MFS"/>
</dbReference>
<evidence type="ECO:0000256" key="6">
    <source>
        <dbReference type="SAM" id="Phobius"/>
    </source>
</evidence>
<evidence type="ECO:0000256" key="3">
    <source>
        <dbReference type="ARBA" id="ARBA00022692"/>
    </source>
</evidence>
<feature type="transmembrane region" description="Helical" evidence="6">
    <location>
        <begin position="228"/>
        <end position="249"/>
    </location>
</feature>
<evidence type="ECO:0000259" key="7">
    <source>
        <dbReference type="PROSITE" id="PS50850"/>
    </source>
</evidence>
<sequence length="427" mass="45366">MEDSILHNQTPNHTLTTNQKWTIASTSAGFALENMDVMFLSFALSSIIASLHISGAQAGLIATVTNLGMLAGGILFGLIGDRFGRVKTFTYTVFIFAFATAAMYFADNIQLVYLFRFIAGIGAGGEYGVGITLIAESFAHHKIGKMTSIAAIGGQIGAVLAAIAAAFIIPAFGWNALFLVGLVPVILTYFIRRNLHESDDFVATHAKIANHTAKQPVSIASLFNTPGVALQTVGLMIMVVVQIAGYFGLMNWLPTIMQHKLHLTVAGSSVWMIATIVGMSIGMLVFGNILDFFGPRRAFGIFLIGSAIAVFAITLANNEPTMLIAGAILGFFSNGMFGGYGAVISRLYPTEIRATANNVIVNTGRAIGGFSSLAIGILMDHYTLPVVMGCLSAMYIISFVVMLSIPGLRKLSAHHEVAPKATTVEAN</sequence>
<dbReference type="InterPro" id="IPR036259">
    <property type="entry name" value="MFS_trans_sf"/>
</dbReference>
<dbReference type="SUPFAM" id="SSF103473">
    <property type="entry name" value="MFS general substrate transporter"/>
    <property type="match status" value="1"/>
</dbReference>
<evidence type="ECO:0000256" key="2">
    <source>
        <dbReference type="ARBA" id="ARBA00022448"/>
    </source>
</evidence>
<evidence type="ECO:0000313" key="9">
    <source>
        <dbReference type="Proteomes" id="UP000549765"/>
    </source>
</evidence>
<feature type="transmembrane region" description="Helical" evidence="6">
    <location>
        <begin position="298"/>
        <end position="316"/>
    </location>
</feature>
<feature type="transmembrane region" description="Helical" evidence="6">
    <location>
        <begin position="322"/>
        <end position="347"/>
    </location>
</feature>
<dbReference type="PROSITE" id="PS50850">
    <property type="entry name" value="MFS"/>
    <property type="match status" value="1"/>
</dbReference>
<feature type="transmembrane region" description="Helical" evidence="6">
    <location>
        <begin position="261"/>
        <end position="286"/>
    </location>
</feature>
<protein>
    <submittedName>
        <fullName evidence="8">MFS transporter</fullName>
    </submittedName>
</protein>
<organism evidence="8 9">
    <name type="scientific">Periweissella fabalis</name>
    <dbReference type="NCBI Taxonomy" id="1070421"/>
    <lineage>
        <taxon>Bacteria</taxon>
        <taxon>Bacillati</taxon>
        <taxon>Bacillota</taxon>
        <taxon>Bacilli</taxon>
        <taxon>Lactobacillales</taxon>
        <taxon>Lactobacillaceae</taxon>
        <taxon>Periweissella</taxon>
    </lineage>
</organism>
<dbReference type="InterPro" id="IPR020846">
    <property type="entry name" value="MFS_dom"/>
</dbReference>
<dbReference type="PANTHER" id="PTHR23508:SF10">
    <property type="entry name" value="CARBOXYLIC ACID TRANSPORTER PROTEIN HOMOLOG"/>
    <property type="match status" value="1"/>
</dbReference>
<feature type="transmembrane region" description="Helical" evidence="6">
    <location>
        <begin position="359"/>
        <end position="378"/>
    </location>
</feature>